<gene>
    <name evidence="2" type="ORF">Mesil_3408</name>
</gene>
<dbReference type="Proteomes" id="UP000001916">
    <property type="component" value="Plasmid pMESIL01"/>
</dbReference>
<dbReference type="PANTHER" id="PTHR35446">
    <property type="entry name" value="SI:CH211-175M2.5"/>
    <property type="match status" value="1"/>
</dbReference>
<dbReference type="eggNOG" id="COG2128">
    <property type="taxonomic scope" value="Bacteria"/>
</dbReference>
<dbReference type="AlphaFoldDB" id="D7BJ63"/>
<name>D7BJ63_ALLS1</name>
<sequence>MENVAQEITEELGFGLVPNVFARAQSAELQTALWKAFRHVVLRGALPRTVKEMMGVLISRARGSRYAAEVHLHALMVQGTEAYLLESLHRGEVPPGLPGRVQALLAFAHEAAVAPSPDQVERLRQAGLGEAEVQEAVAVVGLFALINTWTDLLEIPTDPL</sequence>
<dbReference type="Pfam" id="PF02627">
    <property type="entry name" value="CMD"/>
    <property type="match status" value="1"/>
</dbReference>
<keyword evidence="2" id="KW-0614">Plasmid</keyword>
<dbReference type="OrthoDB" id="32209at2"/>
<proteinExistence type="predicted"/>
<dbReference type="EMBL" id="CP002043">
    <property type="protein sequence ID" value="ADH65219.1"/>
    <property type="molecule type" value="Genomic_DNA"/>
</dbReference>
<dbReference type="RefSeq" id="WP_013159731.1">
    <property type="nucleotide sequence ID" value="NC_014213.1"/>
</dbReference>
<dbReference type="SUPFAM" id="SSF69118">
    <property type="entry name" value="AhpD-like"/>
    <property type="match status" value="1"/>
</dbReference>
<protein>
    <submittedName>
        <fullName evidence="2">Response regulator</fullName>
    </submittedName>
</protein>
<dbReference type="InterPro" id="IPR029032">
    <property type="entry name" value="AhpD-like"/>
</dbReference>
<reference evidence="2 3" key="1">
    <citation type="journal article" date="2010" name="Stand. Genomic Sci.">
        <title>Complete genome sequence of Meiothermus silvanus type strain (VI-R2).</title>
        <authorList>
            <person name="Sikorski J."/>
            <person name="Tindall B.J."/>
            <person name="Lowry S."/>
            <person name="Lucas S."/>
            <person name="Nolan M."/>
            <person name="Copeland A."/>
            <person name="Glavina Del Rio T."/>
            <person name="Tice H."/>
            <person name="Cheng J.F."/>
            <person name="Han C."/>
            <person name="Pitluck S."/>
            <person name="Liolios K."/>
            <person name="Ivanova N."/>
            <person name="Mavromatis K."/>
            <person name="Mikhailova N."/>
            <person name="Pati A."/>
            <person name="Goodwin L."/>
            <person name="Chen A."/>
            <person name="Palaniappan K."/>
            <person name="Land M."/>
            <person name="Hauser L."/>
            <person name="Chang Y.J."/>
            <person name="Jeffries C.D."/>
            <person name="Rohde M."/>
            <person name="Goker M."/>
            <person name="Woyke T."/>
            <person name="Bristow J."/>
            <person name="Eisen J.A."/>
            <person name="Markowitz V."/>
            <person name="Hugenholtz P."/>
            <person name="Kyrpides N.C."/>
            <person name="Klenk H.P."/>
            <person name="Lapidus A."/>
        </authorList>
    </citation>
    <scope>NUCLEOTIDE SEQUENCE [LARGE SCALE GENOMIC DNA]</scope>
    <source>
        <strain evidence="3">ATCC 700542 / DSM 9946 / VI-R2</strain>
        <plasmid evidence="3">Plasmid pMESIL01</plasmid>
    </source>
</reference>
<dbReference type="KEGG" id="msv:Mesil_3408"/>
<dbReference type="HOGENOM" id="CLU_082760_4_2_0"/>
<dbReference type="GO" id="GO:0051920">
    <property type="term" value="F:peroxiredoxin activity"/>
    <property type="evidence" value="ECO:0007669"/>
    <property type="project" value="InterPro"/>
</dbReference>
<dbReference type="InterPro" id="IPR003779">
    <property type="entry name" value="CMD-like"/>
</dbReference>
<evidence type="ECO:0000313" key="2">
    <source>
        <dbReference type="EMBL" id="ADH65219.1"/>
    </source>
</evidence>
<evidence type="ECO:0000259" key="1">
    <source>
        <dbReference type="Pfam" id="PF02627"/>
    </source>
</evidence>
<feature type="domain" description="Carboxymuconolactone decarboxylase-like" evidence="1">
    <location>
        <begin position="32"/>
        <end position="106"/>
    </location>
</feature>
<geneLocation type="plasmid" evidence="2 3">
    <name>pMESIL01</name>
</geneLocation>
<dbReference type="Gene3D" id="1.20.1290.10">
    <property type="entry name" value="AhpD-like"/>
    <property type="match status" value="1"/>
</dbReference>
<evidence type="ECO:0000313" key="3">
    <source>
        <dbReference type="Proteomes" id="UP000001916"/>
    </source>
</evidence>
<organism evidence="2 3">
    <name type="scientific">Allomeiothermus silvanus (strain ATCC 700542 / DSM 9946 / NBRC 106475 / NCIMB 13440 / VI-R2)</name>
    <name type="common">Thermus silvanus</name>
    <dbReference type="NCBI Taxonomy" id="526227"/>
    <lineage>
        <taxon>Bacteria</taxon>
        <taxon>Thermotogati</taxon>
        <taxon>Deinococcota</taxon>
        <taxon>Deinococci</taxon>
        <taxon>Thermales</taxon>
        <taxon>Thermaceae</taxon>
        <taxon>Allomeiothermus</taxon>
    </lineage>
</organism>
<dbReference type="PANTHER" id="PTHR35446:SF2">
    <property type="entry name" value="CARBOXYMUCONOLACTONE DECARBOXYLASE-LIKE DOMAIN-CONTAINING PROTEIN"/>
    <property type="match status" value="1"/>
</dbReference>
<accession>D7BJ63</accession>
<keyword evidence="3" id="KW-1185">Reference proteome</keyword>